<dbReference type="RefSeq" id="WP_219059418.1">
    <property type="nucleotide sequence ID" value="NZ_JAHBBH010000043.1"/>
</dbReference>
<evidence type="ECO:0000313" key="2">
    <source>
        <dbReference type="EMBL" id="MBW3093446.1"/>
    </source>
</evidence>
<gene>
    <name evidence="2" type="ORF">KIH79_11050</name>
</gene>
<reference evidence="2 3" key="1">
    <citation type="submission" date="2021-05" db="EMBL/GenBank/DDBJ databases">
        <title>Phylogenetic classification of ten novel species belonging to the genus Bifidobacterium comprising B. colchicus sp. nov., B. abeli sp. nov., B. bicoloris sp. nov., B. guerezis sp. nov., B. rosaliae sp. nov., B. santillanensis sp. nov., B. argentati sp. nov., B. amazzoni sp. nov., B. pluviali sp. nov., and B. pinnaculum sp. nov.</title>
        <authorList>
            <person name="Lugli G.A."/>
            <person name="Ruiz Garcia L."/>
            <person name="Margolles A."/>
            <person name="Ventura M."/>
        </authorList>
    </citation>
    <scope>NUCLEOTIDE SEQUENCE [LARGE SCALE GENOMIC DNA]</scope>
    <source>
        <strain evidence="2 3">82T10</strain>
    </source>
</reference>
<evidence type="ECO:0008006" key="4">
    <source>
        <dbReference type="Google" id="ProtNLM"/>
    </source>
</evidence>
<name>A0ABS6WHC0_9BIFI</name>
<evidence type="ECO:0000313" key="3">
    <source>
        <dbReference type="Proteomes" id="UP000700815"/>
    </source>
</evidence>
<organism evidence="2 3">
    <name type="scientific">Bifidobacterium miconis</name>
    <dbReference type="NCBI Taxonomy" id="2834435"/>
    <lineage>
        <taxon>Bacteria</taxon>
        <taxon>Bacillati</taxon>
        <taxon>Actinomycetota</taxon>
        <taxon>Actinomycetes</taxon>
        <taxon>Bifidobacteriales</taxon>
        <taxon>Bifidobacteriaceae</taxon>
        <taxon>Bifidobacterium</taxon>
    </lineage>
</organism>
<sequence length="199" mass="22222">MQQGEWEAKASAGSSFSIFPDNTKREKMTFTDSAKTSDKLLKLIRDEAEEIPVCAWLRQYQNEDDSQFMRPNSTADGCQNIADASGLSIKSLGSYDRSLKGWPITVQGSVKAYVASYQTGGLYDPKYREPMEADSSKYCQQDEQSETLTCASYTLQDVDLTGLKMVYSLTGEQASVDESESNEAFVADKLFKGYPIWKN</sequence>
<comment type="caution">
    <text evidence="2">The sequence shown here is derived from an EMBL/GenBank/DDBJ whole genome shotgun (WGS) entry which is preliminary data.</text>
</comment>
<protein>
    <recommendedName>
        <fullName evidence="4">Lipoprotein</fullName>
    </recommendedName>
</protein>
<proteinExistence type="predicted"/>
<dbReference type="Proteomes" id="UP000700815">
    <property type="component" value="Unassembled WGS sequence"/>
</dbReference>
<evidence type="ECO:0000256" key="1">
    <source>
        <dbReference type="SAM" id="MobiDB-lite"/>
    </source>
</evidence>
<feature type="region of interest" description="Disordered" evidence="1">
    <location>
        <begin position="1"/>
        <end position="20"/>
    </location>
</feature>
<accession>A0ABS6WHC0</accession>
<dbReference type="EMBL" id="JAHBBH010000043">
    <property type="protein sequence ID" value="MBW3093446.1"/>
    <property type="molecule type" value="Genomic_DNA"/>
</dbReference>
<keyword evidence="3" id="KW-1185">Reference proteome</keyword>